<dbReference type="Gene3D" id="1.10.443.10">
    <property type="entry name" value="Intergrase catalytic core"/>
    <property type="match status" value="1"/>
</dbReference>
<evidence type="ECO:0000313" key="4">
    <source>
        <dbReference type="EMBL" id="GID54151.1"/>
    </source>
</evidence>
<keyword evidence="1" id="KW-0233">DNA recombination</keyword>
<evidence type="ECO:0000256" key="1">
    <source>
        <dbReference type="ARBA" id="ARBA00023172"/>
    </source>
</evidence>
<dbReference type="EMBL" id="BOMG01000038">
    <property type="protein sequence ID" value="GID54151.1"/>
    <property type="molecule type" value="Genomic_DNA"/>
</dbReference>
<evidence type="ECO:0000313" key="5">
    <source>
        <dbReference type="Proteomes" id="UP000612282"/>
    </source>
</evidence>
<dbReference type="InterPro" id="IPR002104">
    <property type="entry name" value="Integrase_catalytic"/>
</dbReference>
<protein>
    <recommendedName>
        <fullName evidence="3">Tyr recombinase domain-containing protein</fullName>
    </recommendedName>
</protein>
<organism evidence="4 5">
    <name type="scientific">Actinoplanes couchii</name>
    <dbReference type="NCBI Taxonomy" id="403638"/>
    <lineage>
        <taxon>Bacteria</taxon>
        <taxon>Bacillati</taxon>
        <taxon>Actinomycetota</taxon>
        <taxon>Actinomycetes</taxon>
        <taxon>Micromonosporales</taxon>
        <taxon>Micromonosporaceae</taxon>
        <taxon>Actinoplanes</taxon>
    </lineage>
</organism>
<dbReference type="Proteomes" id="UP000612282">
    <property type="component" value="Unassembled WGS sequence"/>
</dbReference>
<feature type="domain" description="Tyr recombinase" evidence="3">
    <location>
        <begin position="12"/>
        <end position="126"/>
    </location>
</feature>
<sequence length="147" mass="16382">MVRDRFVFGLPKSDRDRRVPLPDSVADLLRTHFETFPPVKFTLPWENPASSERVTVQLAFTTTRQSVINKNTFNAKSWHVALRNAGATPSRSTGMHTLRHFYASSLLDGGESIKALSEYLGHANPSSPCATTPPDALQRRAHPKGNR</sequence>
<dbReference type="InterPro" id="IPR011010">
    <property type="entry name" value="DNA_brk_join_enz"/>
</dbReference>
<dbReference type="SUPFAM" id="SSF56349">
    <property type="entry name" value="DNA breaking-rejoining enzymes"/>
    <property type="match status" value="1"/>
</dbReference>
<evidence type="ECO:0000259" key="3">
    <source>
        <dbReference type="Pfam" id="PF00589"/>
    </source>
</evidence>
<accession>A0ABQ3X6L2</accession>
<name>A0ABQ3X6L2_9ACTN</name>
<keyword evidence="5" id="KW-1185">Reference proteome</keyword>
<dbReference type="InterPro" id="IPR013762">
    <property type="entry name" value="Integrase-like_cat_sf"/>
</dbReference>
<reference evidence="4 5" key="1">
    <citation type="submission" date="2021-01" db="EMBL/GenBank/DDBJ databases">
        <title>Whole genome shotgun sequence of Actinoplanes couchii NBRC 106145.</title>
        <authorList>
            <person name="Komaki H."/>
            <person name="Tamura T."/>
        </authorList>
    </citation>
    <scope>NUCLEOTIDE SEQUENCE [LARGE SCALE GENOMIC DNA]</scope>
    <source>
        <strain evidence="4 5">NBRC 106145</strain>
    </source>
</reference>
<evidence type="ECO:0000256" key="2">
    <source>
        <dbReference type="SAM" id="MobiDB-lite"/>
    </source>
</evidence>
<proteinExistence type="predicted"/>
<comment type="caution">
    <text evidence="4">The sequence shown here is derived from an EMBL/GenBank/DDBJ whole genome shotgun (WGS) entry which is preliminary data.</text>
</comment>
<dbReference type="Pfam" id="PF00589">
    <property type="entry name" value="Phage_integrase"/>
    <property type="match status" value="1"/>
</dbReference>
<gene>
    <name evidence="4" type="ORF">Aco03nite_025550</name>
</gene>
<feature type="region of interest" description="Disordered" evidence="2">
    <location>
        <begin position="123"/>
        <end position="147"/>
    </location>
</feature>